<sequence>RVKFILHLCTISIFIIILILFKLYKNDKKYLIIIKNLEGRNLIKKQNGINRRVFLLHEMYYFDDDPMFGNSTAVSILSGDVNFPNYNEILCHSSDGTVSQAKIELVAPLFIGENKCQWTVFRSECRVEKNSSYLYLSGKDNSKKSLDKVFLKKPEKAVDLAVCYGHSFMLDEWQSLVVAIELYKFFGASIQQLYWRSGRVEIYNLLKKYEKDGIIKLDLFGPTVSNELTEMLGFDIQLEISTRNYITAINDCFLKYRNAKFVLVIDSDELYIPRLGTNLIDELNYFSILNPHANSFVFERYDTFSNAYKNPLLFNIESTLMSMQISTHKRNLGKSVVIPSKTKGIHQHFGSYFKSNTNVVSIPSKLNYIVHNNKITLLNDNETIYFNTSKDKNSTIFYWLSIEKVNEINRLFNDRIKNTNSFKNLNSNYFYKNNLLTCKKELLERLWLRDDVCIENYDYCLFEKISNVSCLSAKINYKSYKLKDDLVMFKKTNTVEIYSSNGCTY</sequence>
<evidence type="ECO:0000256" key="4">
    <source>
        <dbReference type="ARBA" id="ARBA00022679"/>
    </source>
</evidence>
<keyword evidence="3 8" id="KW-0328">Glycosyltransferase</keyword>
<dbReference type="InterPro" id="IPR052012">
    <property type="entry name" value="GTase_92"/>
</dbReference>
<dbReference type="PANTHER" id="PTHR21645:SF2">
    <property type="entry name" value="GLYCOSYLTRANSFERASE FAMILY 92 PROTEIN F59C6.8"/>
    <property type="match status" value="1"/>
</dbReference>
<keyword evidence="4 8" id="KW-0808">Transferase</keyword>
<comment type="subcellular location">
    <subcellularLocation>
        <location evidence="1">Membrane</location>
        <topology evidence="1">Single-pass membrane protein</topology>
    </subcellularLocation>
</comment>
<comment type="similarity">
    <text evidence="2 8">Belongs to the glycosyltransferase 92 family.</text>
</comment>
<proteinExistence type="inferred from homology"/>
<evidence type="ECO:0000256" key="7">
    <source>
        <dbReference type="ARBA" id="ARBA00023136"/>
    </source>
</evidence>
<feature type="transmembrane region" description="Helical" evidence="8">
    <location>
        <begin position="5"/>
        <end position="24"/>
    </location>
</feature>
<keyword evidence="9" id="KW-1185">Reference proteome</keyword>
<dbReference type="EC" id="2.4.1.-" evidence="8"/>
<evidence type="ECO:0000313" key="10">
    <source>
        <dbReference type="WBParaSite" id="TCONS_00005918.p1"/>
    </source>
</evidence>
<evidence type="ECO:0000256" key="3">
    <source>
        <dbReference type="ARBA" id="ARBA00022676"/>
    </source>
</evidence>
<accession>A0AAF5D332</accession>
<evidence type="ECO:0000256" key="1">
    <source>
        <dbReference type="ARBA" id="ARBA00004167"/>
    </source>
</evidence>
<evidence type="ECO:0000256" key="6">
    <source>
        <dbReference type="ARBA" id="ARBA00022989"/>
    </source>
</evidence>
<keyword evidence="5 8" id="KW-0812">Transmembrane</keyword>
<dbReference type="AlphaFoldDB" id="A0AAF5D332"/>
<evidence type="ECO:0000256" key="5">
    <source>
        <dbReference type="ARBA" id="ARBA00022692"/>
    </source>
</evidence>
<evidence type="ECO:0000256" key="2">
    <source>
        <dbReference type="ARBA" id="ARBA00007647"/>
    </source>
</evidence>
<dbReference type="GO" id="GO:0016020">
    <property type="term" value="C:membrane"/>
    <property type="evidence" value="ECO:0007669"/>
    <property type="project" value="UniProtKB-SubCell"/>
</dbReference>
<keyword evidence="6 8" id="KW-1133">Transmembrane helix</keyword>
<protein>
    <recommendedName>
        <fullName evidence="8">Glycosyltransferase family 92 protein</fullName>
        <ecNumber evidence="8">2.4.1.-</ecNumber>
    </recommendedName>
</protein>
<dbReference type="Proteomes" id="UP000035681">
    <property type="component" value="Unplaced"/>
</dbReference>
<dbReference type="WBParaSite" id="TCONS_00005918.p1">
    <property type="protein sequence ID" value="TCONS_00005918.p1"/>
    <property type="gene ID" value="XLOC_004127"/>
</dbReference>
<evidence type="ECO:0000256" key="8">
    <source>
        <dbReference type="RuleBase" id="RU366017"/>
    </source>
</evidence>
<dbReference type="PANTHER" id="PTHR21645">
    <property type="entry name" value="GLYCOSYLTRANSFERASE FAMILY 92 PROTEIN"/>
    <property type="match status" value="1"/>
</dbReference>
<organism evidence="9 10">
    <name type="scientific">Strongyloides stercoralis</name>
    <name type="common">Threadworm</name>
    <dbReference type="NCBI Taxonomy" id="6248"/>
    <lineage>
        <taxon>Eukaryota</taxon>
        <taxon>Metazoa</taxon>
        <taxon>Ecdysozoa</taxon>
        <taxon>Nematoda</taxon>
        <taxon>Chromadorea</taxon>
        <taxon>Rhabditida</taxon>
        <taxon>Tylenchina</taxon>
        <taxon>Panagrolaimomorpha</taxon>
        <taxon>Strongyloidoidea</taxon>
        <taxon>Strongyloididae</taxon>
        <taxon>Strongyloides</taxon>
    </lineage>
</organism>
<dbReference type="InterPro" id="IPR008166">
    <property type="entry name" value="Glyco_transf_92"/>
</dbReference>
<evidence type="ECO:0000313" key="9">
    <source>
        <dbReference type="Proteomes" id="UP000035681"/>
    </source>
</evidence>
<dbReference type="GO" id="GO:0016757">
    <property type="term" value="F:glycosyltransferase activity"/>
    <property type="evidence" value="ECO:0007669"/>
    <property type="project" value="UniProtKB-UniRule"/>
</dbReference>
<keyword evidence="7 8" id="KW-0472">Membrane</keyword>
<reference evidence="10" key="1">
    <citation type="submission" date="2024-02" db="UniProtKB">
        <authorList>
            <consortium name="WormBaseParasite"/>
        </authorList>
    </citation>
    <scope>IDENTIFICATION</scope>
</reference>
<name>A0AAF5D332_STRER</name>
<dbReference type="Pfam" id="PF01697">
    <property type="entry name" value="Glyco_transf_92"/>
    <property type="match status" value="1"/>
</dbReference>